<dbReference type="RefSeq" id="XP_002140725.1">
    <property type="nucleotide sequence ID" value="XM_002140689.1"/>
</dbReference>
<name>B6ADT5_CRYMR</name>
<dbReference type="OMA" id="CNTRTIP"/>
<evidence type="ECO:0000313" key="3">
    <source>
        <dbReference type="Proteomes" id="UP000001460"/>
    </source>
</evidence>
<keyword evidence="1" id="KW-0472">Membrane</keyword>
<dbReference type="AlphaFoldDB" id="B6ADT5"/>
<protein>
    <submittedName>
        <fullName evidence="2">Uncharacterized protein</fullName>
    </submittedName>
</protein>
<feature type="transmembrane region" description="Helical" evidence="1">
    <location>
        <begin position="12"/>
        <end position="32"/>
    </location>
</feature>
<keyword evidence="3" id="KW-1185">Reference proteome</keyword>
<accession>B6ADT5</accession>
<evidence type="ECO:0000256" key="1">
    <source>
        <dbReference type="SAM" id="Phobius"/>
    </source>
</evidence>
<gene>
    <name evidence="2" type="ORF">CMU_008670</name>
</gene>
<keyword evidence="1" id="KW-0812">Transmembrane</keyword>
<dbReference type="OrthoDB" id="339651at2759"/>
<dbReference type="Proteomes" id="UP000001460">
    <property type="component" value="Unassembled WGS sequence"/>
</dbReference>
<keyword evidence="1" id="KW-1133">Transmembrane helix</keyword>
<feature type="transmembrane region" description="Helical" evidence="1">
    <location>
        <begin position="44"/>
        <end position="73"/>
    </location>
</feature>
<dbReference type="EMBL" id="DS989729">
    <property type="protein sequence ID" value="EEA06376.1"/>
    <property type="molecule type" value="Genomic_DNA"/>
</dbReference>
<organism evidence="2 3">
    <name type="scientific">Cryptosporidium muris (strain RN66)</name>
    <dbReference type="NCBI Taxonomy" id="441375"/>
    <lineage>
        <taxon>Eukaryota</taxon>
        <taxon>Sar</taxon>
        <taxon>Alveolata</taxon>
        <taxon>Apicomplexa</taxon>
        <taxon>Conoidasida</taxon>
        <taxon>Coccidia</taxon>
        <taxon>Eucoccidiorida</taxon>
        <taxon>Eimeriorina</taxon>
        <taxon>Cryptosporidiidae</taxon>
        <taxon>Cryptosporidium</taxon>
    </lineage>
</organism>
<dbReference type="VEuPathDB" id="CryptoDB:CMU_008670"/>
<dbReference type="GeneID" id="6995885"/>
<sequence length="254" mass="29116">MEKVNFLSRIYIYYQGIYYNLLSSFIYGRRYIKNTPAPRYTKKDIFIICFYIVCWLCISLFIPLCGITLTFAISPNMIDLMPAINSSDYFTISNPLTKTTITNNLVGFKSSFSFLLDISRVDYLFLIEVEVNSADIAYLGPVPIDTATGKISCNTRTIPYLFTDVTTLDYIPIPKSMVDLSCTEDYKSCIVGFTISPYLLIPLYTEESFKNDLIAGHSNFVTKIHFINSKLPKNFISRDLGFRYIKFSLPIQTK</sequence>
<evidence type="ECO:0000313" key="2">
    <source>
        <dbReference type="EMBL" id="EEA06376.1"/>
    </source>
</evidence>
<proteinExistence type="predicted"/>
<reference evidence="2" key="1">
    <citation type="submission" date="2008-06" db="EMBL/GenBank/DDBJ databases">
        <authorList>
            <person name="Lorenzi H."/>
            <person name="Inman J."/>
            <person name="Miller J."/>
            <person name="Schobel S."/>
            <person name="Amedeo P."/>
            <person name="Caler E.V."/>
            <person name="da Silva J."/>
        </authorList>
    </citation>
    <scope>NUCLEOTIDE SEQUENCE [LARGE SCALE GENOMIC DNA]</scope>
    <source>
        <strain evidence="2">RN66</strain>
    </source>
</reference>